<evidence type="ECO:0000313" key="2">
    <source>
        <dbReference type="EMBL" id="ARK19785.1"/>
    </source>
</evidence>
<evidence type="ECO:0000256" key="1">
    <source>
        <dbReference type="SAM" id="SignalP"/>
    </source>
</evidence>
<sequence>MVVQRLVLSLAALVTLCCIARIETAVIPTEEFGNKIQQMLNENAVDGSRLIRAVENGTESNSTRICVGDYMPCGWEVYERFTRKHEYYVKSTCDCAPGFVCIRGRDELSTSAYSYFCRRDTRTDDDRQEVCVKKEKKMEDEM</sequence>
<protein>
    <submittedName>
        <fullName evidence="2">Venom protein</fullName>
    </submittedName>
</protein>
<name>A0A1W6EVQ5_AMPCP</name>
<feature type="chain" id="PRO_5010876700" evidence="1">
    <location>
        <begin position="25"/>
        <end position="142"/>
    </location>
</feature>
<keyword evidence="1" id="KW-0732">Signal</keyword>
<organism evidence="2">
    <name type="scientific">Ampulex compressa</name>
    <name type="common">Emerald cockroach wasp</name>
    <dbReference type="NCBI Taxonomy" id="860918"/>
    <lineage>
        <taxon>Eukaryota</taxon>
        <taxon>Metazoa</taxon>
        <taxon>Ecdysozoa</taxon>
        <taxon>Arthropoda</taxon>
        <taxon>Hexapoda</taxon>
        <taxon>Insecta</taxon>
        <taxon>Pterygota</taxon>
        <taxon>Neoptera</taxon>
        <taxon>Endopterygota</taxon>
        <taxon>Hymenoptera</taxon>
        <taxon>Apocrita</taxon>
        <taxon>Aculeata</taxon>
        <taxon>Apoidea</taxon>
        <taxon>Ampulicidae</taxon>
        <taxon>Ampulicini</taxon>
        <taxon>Ampulex</taxon>
    </lineage>
</organism>
<dbReference type="AlphaFoldDB" id="A0A1W6EVQ5"/>
<accession>A0A1W6EVQ5</accession>
<reference evidence="2" key="1">
    <citation type="submission" date="2017-02" db="EMBL/GenBank/DDBJ databases">
        <title>Parasitoid Jewel Wasp Mounts Multi-Pronged Neurochemical Attack to Hijack a Host Brain.</title>
        <authorList>
            <person name="Arvidson R.S."/>
            <person name="Kaiser M."/>
            <person name="Libersat F."/>
            <person name="Adams M.E."/>
        </authorList>
    </citation>
    <scope>NUCLEOTIDE SEQUENCE</scope>
    <source>
        <strain evidence="2">3</strain>
    </source>
</reference>
<proteinExistence type="evidence at transcript level"/>
<dbReference type="EMBL" id="KY563376">
    <property type="protein sequence ID" value="ARK19785.1"/>
    <property type="molecule type" value="mRNA"/>
</dbReference>
<feature type="signal peptide" evidence="1">
    <location>
        <begin position="1"/>
        <end position="24"/>
    </location>
</feature>